<feature type="compositionally biased region" description="Basic and acidic residues" evidence="3">
    <location>
        <begin position="261"/>
        <end position="283"/>
    </location>
</feature>
<dbReference type="InterPro" id="IPR001451">
    <property type="entry name" value="Hexapep"/>
</dbReference>
<keyword evidence="2" id="KW-0808">Transferase</keyword>
<protein>
    <recommendedName>
        <fullName evidence="4">Maltose/galactoside acetyltransferase domain-containing protein</fullName>
    </recommendedName>
</protein>
<dbReference type="InterPro" id="IPR024688">
    <property type="entry name" value="Mac_dom"/>
</dbReference>
<organism evidence="5 6">
    <name type="scientific">Marasmius crinis-equi</name>
    <dbReference type="NCBI Taxonomy" id="585013"/>
    <lineage>
        <taxon>Eukaryota</taxon>
        <taxon>Fungi</taxon>
        <taxon>Dikarya</taxon>
        <taxon>Basidiomycota</taxon>
        <taxon>Agaricomycotina</taxon>
        <taxon>Agaricomycetes</taxon>
        <taxon>Agaricomycetidae</taxon>
        <taxon>Agaricales</taxon>
        <taxon>Marasmiineae</taxon>
        <taxon>Marasmiaceae</taxon>
        <taxon>Marasmius</taxon>
    </lineage>
</organism>
<feature type="domain" description="Maltose/galactoside acetyltransferase" evidence="4">
    <location>
        <begin position="67"/>
        <end position="127"/>
    </location>
</feature>
<evidence type="ECO:0000256" key="2">
    <source>
        <dbReference type="ARBA" id="ARBA00022679"/>
    </source>
</evidence>
<dbReference type="PANTHER" id="PTHR23416">
    <property type="entry name" value="SIALIC ACID SYNTHASE-RELATED"/>
    <property type="match status" value="1"/>
</dbReference>
<evidence type="ECO:0000313" key="5">
    <source>
        <dbReference type="EMBL" id="KAL0568916.1"/>
    </source>
</evidence>
<dbReference type="SMART" id="SM01266">
    <property type="entry name" value="Mac"/>
    <property type="match status" value="1"/>
</dbReference>
<proteinExistence type="inferred from homology"/>
<accession>A0ABR3F143</accession>
<dbReference type="InterPro" id="IPR051159">
    <property type="entry name" value="Hexapeptide_acetyltransf"/>
</dbReference>
<dbReference type="Pfam" id="PF12464">
    <property type="entry name" value="Mac"/>
    <property type="match status" value="1"/>
</dbReference>
<evidence type="ECO:0000256" key="3">
    <source>
        <dbReference type="SAM" id="MobiDB-lite"/>
    </source>
</evidence>
<name>A0ABR3F143_9AGAR</name>
<dbReference type="Pfam" id="PF00132">
    <property type="entry name" value="Hexapep"/>
    <property type="match status" value="1"/>
</dbReference>
<evidence type="ECO:0000313" key="6">
    <source>
        <dbReference type="Proteomes" id="UP001465976"/>
    </source>
</evidence>
<evidence type="ECO:0000256" key="1">
    <source>
        <dbReference type="ARBA" id="ARBA00007274"/>
    </source>
</evidence>
<reference evidence="5 6" key="1">
    <citation type="submission" date="2024-02" db="EMBL/GenBank/DDBJ databases">
        <title>A draft genome for the cacao thread blight pathogen Marasmius crinis-equi.</title>
        <authorList>
            <person name="Cohen S.P."/>
            <person name="Baruah I.K."/>
            <person name="Amoako-Attah I."/>
            <person name="Bukari Y."/>
            <person name="Meinhardt L.W."/>
            <person name="Bailey B.A."/>
        </authorList>
    </citation>
    <scope>NUCLEOTIDE SEQUENCE [LARGE SCALE GENOMIC DNA]</scope>
    <source>
        <strain evidence="5 6">GH-76</strain>
    </source>
</reference>
<comment type="similarity">
    <text evidence="1">Belongs to the transferase hexapeptide repeat family.</text>
</comment>
<dbReference type="CDD" id="cd03357">
    <property type="entry name" value="LbH_MAT_GAT"/>
    <property type="match status" value="1"/>
</dbReference>
<feature type="region of interest" description="Disordered" evidence="3">
    <location>
        <begin position="255"/>
        <end position="283"/>
    </location>
</feature>
<dbReference type="InterPro" id="IPR018357">
    <property type="entry name" value="Hexapep_transf_CS"/>
</dbReference>
<dbReference type="PROSITE" id="PS00101">
    <property type="entry name" value="HEXAPEP_TRANSFERASES"/>
    <property type="match status" value="1"/>
</dbReference>
<evidence type="ECO:0000259" key="4">
    <source>
        <dbReference type="SMART" id="SM01266"/>
    </source>
</evidence>
<dbReference type="PANTHER" id="PTHR23416:SF23">
    <property type="entry name" value="ACETYLTRANSFERASE C18B11.09C-RELATED"/>
    <property type="match status" value="1"/>
</dbReference>
<keyword evidence="6" id="KW-1185">Reference proteome</keyword>
<dbReference type="SUPFAM" id="SSF51161">
    <property type="entry name" value="Trimeric LpxA-like enzymes"/>
    <property type="match status" value="1"/>
</dbReference>
<dbReference type="EMBL" id="JBAHYK010001233">
    <property type="protein sequence ID" value="KAL0568916.1"/>
    <property type="molecule type" value="Genomic_DNA"/>
</dbReference>
<dbReference type="Gene3D" id="2.160.10.10">
    <property type="entry name" value="Hexapeptide repeat proteins"/>
    <property type="match status" value="1"/>
</dbReference>
<dbReference type="Proteomes" id="UP001465976">
    <property type="component" value="Unassembled WGS sequence"/>
</dbReference>
<sequence>MGPGCKPFFRTFSALTIGPIDASTFNFELYTQPPRPRPRPTMAKSTKDDKILSIARDLNGVPWCEEYQKMVSGMMYDPLEPKLGQARHRARGLTHEFNSMDPRSLPADQFADARSAILEKLLGKVGKGTFIESPFRPDYGCNVIFGENCFVNFNLVILDTALVTIGSRVQFAPNVSLYTATHSTSVLSRIKFVEYGLPITIEDDCWIGGNVQVMPGVTIGKGSTIGAGSVVTKDVPAYSVVVGNPGRVIKTVQSVEEERADPENPWRGLPDRGDSGLERGSKP</sequence>
<gene>
    <name evidence="5" type="ORF">V5O48_013058</name>
</gene>
<comment type="caution">
    <text evidence="5">The sequence shown here is derived from an EMBL/GenBank/DDBJ whole genome shotgun (WGS) entry which is preliminary data.</text>
</comment>
<dbReference type="InterPro" id="IPR011004">
    <property type="entry name" value="Trimer_LpxA-like_sf"/>
</dbReference>